<dbReference type="PROSITE" id="PS52029">
    <property type="entry name" value="LD_TPASE"/>
    <property type="match status" value="1"/>
</dbReference>
<evidence type="ECO:0000313" key="10">
    <source>
        <dbReference type="Proteomes" id="UP000599024"/>
    </source>
</evidence>
<reference evidence="9 10" key="1">
    <citation type="submission" date="2020-08" db="EMBL/GenBank/DDBJ databases">
        <title>Bridging the membrane lipid divide: bacteria of the FCB group superphylum have the potential to synthesize archaeal ether lipids.</title>
        <authorList>
            <person name="Villanueva L."/>
            <person name="Von Meijenfeldt F.A.B."/>
            <person name="Westbye A.B."/>
            <person name="Yadav S."/>
            <person name="Hopmans E.C."/>
            <person name="Dutilh B.E."/>
            <person name="Sinninghe Damste J.S."/>
        </authorList>
    </citation>
    <scope>NUCLEOTIDE SEQUENCE [LARGE SCALE GENOMIC DNA]</scope>
    <source>
        <strain evidence="9">NIOZ-UU81</strain>
    </source>
</reference>
<evidence type="ECO:0000256" key="4">
    <source>
        <dbReference type="ARBA" id="ARBA00022960"/>
    </source>
</evidence>
<organism evidence="9 10">
    <name type="scientific">Candidatus Desulfatifera sulfidica</name>
    <dbReference type="NCBI Taxonomy" id="2841691"/>
    <lineage>
        <taxon>Bacteria</taxon>
        <taxon>Pseudomonadati</taxon>
        <taxon>Thermodesulfobacteriota</taxon>
        <taxon>Desulfobulbia</taxon>
        <taxon>Desulfobulbales</taxon>
        <taxon>Desulfobulbaceae</taxon>
        <taxon>Candidatus Desulfatifera</taxon>
    </lineage>
</organism>
<dbReference type="PANTHER" id="PTHR36699">
    <property type="entry name" value="LD-TRANSPEPTIDASE"/>
    <property type="match status" value="1"/>
</dbReference>
<keyword evidence="3" id="KW-0808">Transferase</keyword>
<evidence type="ECO:0000256" key="1">
    <source>
        <dbReference type="ARBA" id="ARBA00004752"/>
    </source>
</evidence>
<gene>
    <name evidence="9" type="ORF">H8E79_08585</name>
</gene>
<dbReference type="InterPro" id="IPR005490">
    <property type="entry name" value="LD_TPept_cat_dom"/>
</dbReference>
<dbReference type="GO" id="GO:0016740">
    <property type="term" value="F:transferase activity"/>
    <property type="evidence" value="ECO:0007669"/>
    <property type="project" value="UniProtKB-KW"/>
</dbReference>
<protein>
    <submittedName>
        <fullName evidence="9">Murein L,D-transpeptidase</fullName>
    </submittedName>
</protein>
<evidence type="ECO:0000256" key="6">
    <source>
        <dbReference type="ARBA" id="ARBA00023316"/>
    </source>
</evidence>
<comment type="similarity">
    <text evidence="2">Belongs to the YkuD family.</text>
</comment>
<feature type="domain" description="L,D-TPase catalytic" evidence="8">
    <location>
        <begin position="49"/>
        <end position="179"/>
    </location>
</feature>
<evidence type="ECO:0000259" key="8">
    <source>
        <dbReference type="PROSITE" id="PS52029"/>
    </source>
</evidence>
<dbReference type="UniPathway" id="UPA00219"/>
<dbReference type="GO" id="GO:0071555">
    <property type="term" value="P:cell wall organization"/>
    <property type="evidence" value="ECO:0007669"/>
    <property type="project" value="UniProtKB-UniRule"/>
</dbReference>
<keyword evidence="6 7" id="KW-0961">Cell wall biogenesis/degradation</keyword>
<sequence>MLLLCLLPTLLRADNEIPASTLSRAICDRLSPQLEMELSNKGLHLGAPVFIRIFKEESLLELWIKDLEQYSLFKTYTICDYSGELGPKLKEGDKQSPEGFYTVTPQQLNPWSQFHLSFNLGFPNEYDRAHQRTGSALMIHGRCSSVGCFAMTDFRMEEIYTLVEAALQQGQNNFSVHSFPFRMTWENLARHQGSQWIAFWENLKQGYDAFESNRTPPLILVENQRYVVETAPTGSMASTTYQSAETSSLASLNSDISSGDTL</sequence>
<comment type="caution">
    <text evidence="9">The sequence shown here is derived from an EMBL/GenBank/DDBJ whole genome shotgun (WGS) entry which is preliminary data.</text>
</comment>
<dbReference type="Pfam" id="PF03734">
    <property type="entry name" value="YkuD"/>
    <property type="match status" value="1"/>
</dbReference>
<dbReference type="SUPFAM" id="SSF141523">
    <property type="entry name" value="L,D-transpeptidase catalytic domain-like"/>
    <property type="match status" value="1"/>
</dbReference>
<evidence type="ECO:0000256" key="7">
    <source>
        <dbReference type="PROSITE-ProRule" id="PRU01373"/>
    </source>
</evidence>
<evidence type="ECO:0000256" key="2">
    <source>
        <dbReference type="ARBA" id="ARBA00005992"/>
    </source>
</evidence>
<evidence type="ECO:0000256" key="3">
    <source>
        <dbReference type="ARBA" id="ARBA00022679"/>
    </source>
</evidence>
<evidence type="ECO:0000313" key="9">
    <source>
        <dbReference type="EMBL" id="MBC8209205.1"/>
    </source>
</evidence>
<evidence type="ECO:0000256" key="5">
    <source>
        <dbReference type="ARBA" id="ARBA00022984"/>
    </source>
</evidence>
<dbReference type="AlphaFoldDB" id="A0A8J6NC98"/>
<dbReference type="GO" id="GO:0008360">
    <property type="term" value="P:regulation of cell shape"/>
    <property type="evidence" value="ECO:0007669"/>
    <property type="project" value="UniProtKB-UniRule"/>
</dbReference>
<proteinExistence type="inferred from homology"/>
<keyword evidence="5 7" id="KW-0573">Peptidoglycan synthesis</keyword>
<dbReference type="EMBL" id="JACNLK010000083">
    <property type="protein sequence ID" value="MBC8209205.1"/>
    <property type="molecule type" value="Genomic_DNA"/>
</dbReference>
<feature type="active site" description="Nucleophile" evidence="7">
    <location>
        <position position="148"/>
    </location>
</feature>
<dbReference type="Proteomes" id="UP000599024">
    <property type="component" value="Unassembled WGS sequence"/>
</dbReference>
<name>A0A8J6NC98_9BACT</name>
<keyword evidence="4 7" id="KW-0133">Cell shape</keyword>
<accession>A0A8J6NC98</accession>
<dbReference type="GO" id="GO:0009252">
    <property type="term" value="P:peptidoglycan biosynthetic process"/>
    <property type="evidence" value="ECO:0007669"/>
    <property type="project" value="UniProtKB-UniPathway"/>
</dbReference>
<dbReference type="GO" id="GO:0004180">
    <property type="term" value="F:carboxypeptidase activity"/>
    <property type="evidence" value="ECO:0007669"/>
    <property type="project" value="UniProtKB-ARBA"/>
</dbReference>
<dbReference type="InterPro" id="IPR038063">
    <property type="entry name" value="Transpep_catalytic_dom"/>
</dbReference>
<dbReference type="PANTHER" id="PTHR36699:SF1">
    <property type="entry name" value="L,D-TRANSPEPTIDASE YAFK-RELATED"/>
    <property type="match status" value="1"/>
</dbReference>
<comment type="pathway">
    <text evidence="1 7">Cell wall biogenesis; peptidoglycan biosynthesis.</text>
</comment>
<feature type="active site" description="Proton donor/acceptor" evidence="7">
    <location>
        <position position="140"/>
    </location>
</feature>